<gene>
    <name evidence="1" type="ORF">CHC_T00006191001</name>
</gene>
<name>R7QK71_CHOCR</name>
<evidence type="ECO:0000313" key="1">
    <source>
        <dbReference type="EMBL" id="CDF38464.1"/>
    </source>
</evidence>
<sequence length="108" mass="12315">MVEAKEVAGEVECVCSGGKNECTGLLTCARQQSCHNAGGQKEHAFQESVSSPIRLLIRESRLLQVHVYDTCTRAALYDPWHTWYCNFESQSWRDTMLSLCANRNRFQQ</sequence>
<dbReference type="EMBL" id="HG001932">
    <property type="protein sequence ID" value="CDF38464.1"/>
    <property type="molecule type" value="Genomic_DNA"/>
</dbReference>
<dbReference type="RefSeq" id="XP_005718357.1">
    <property type="nucleotide sequence ID" value="XM_005718300.1"/>
</dbReference>
<dbReference type="Gramene" id="CDF38464">
    <property type="protein sequence ID" value="CDF38464"/>
    <property type="gene ID" value="CHC_T00006191001"/>
</dbReference>
<dbReference type="AlphaFoldDB" id="R7QK71"/>
<reference evidence="2" key="1">
    <citation type="journal article" date="2013" name="Proc. Natl. Acad. Sci. U.S.A.">
        <title>Genome structure and metabolic features in the red seaweed Chondrus crispus shed light on evolution of the Archaeplastida.</title>
        <authorList>
            <person name="Collen J."/>
            <person name="Porcel B."/>
            <person name="Carre W."/>
            <person name="Ball S.G."/>
            <person name="Chaparro C."/>
            <person name="Tonon T."/>
            <person name="Barbeyron T."/>
            <person name="Michel G."/>
            <person name="Noel B."/>
            <person name="Valentin K."/>
            <person name="Elias M."/>
            <person name="Artiguenave F."/>
            <person name="Arun A."/>
            <person name="Aury J.M."/>
            <person name="Barbosa-Neto J.F."/>
            <person name="Bothwell J.H."/>
            <person name="Bouget F.Y."/>
            <person name="Brillet L."/>
            <person name="Cabello-Hurtado F."/>
            <person name="Capella-Gutierrez S."/>
            <person name="Charrier B."/>
            <person name="Cladiere L."/>
            <person name="Cock J.M."/>
            <person name="Coelho S.M."/>
            <person name="Colleoni C."/>
            <person name="Czjzek M."/>
            <person name="Da Silva C."/>
            <person name="Delage L."/>
            <person name="Denoeud F."/>
            <person name="Deschamps P."/>
            <person name="Dittami S.M."/>
            <person name="Gabaldon T."/>
            <person name="Gachon C.M."/>
            <person name="Groisillier A."/>
            <person name="Herve C."/>
            <person name="Jabbari K."/>
            <person name="Katinka M."/>
            <person name="Kloareg B."/>
            <person name="Kowalczyk N."/>
            <person name="Labadie K."/>
            <person name="Leblanc C."/>
            <person name="Lopez P.J."/>
            <person name="McLachlan D.H."/>
            <person name="Meslet-Cladiere L."/>
            <person name="Moustafa A."/>
            <person name="Nehr Z."/>
            <person name="Nyvall Collen P."/>
            <person name="Panaud O."/>
            <person name="Partensky F."/>
            <person name="Poulain J."/>
            <person name="Rensing S.A."/>
            <person name="Rousvoal S."/>
            <person name="Samson G."/>
            <person name="Symeonidi A."/>
            <person name="Weissenbach J."/>
            <person name="Zambounis A."/>
            <person name="Wincker P."/>
            <person name="Boyen C."/>
        </authorList>
    </citation>
    <scope>NUCLEOTIDE SEQUENCE [LARGE SCALE GENOMIC DNA]</scope>
    <source>
        <strain evidence="2">cv. Stackhouse</strain>
    </source>
</reference>
<proteinExistence type="predicted"/>
<organism evidence="1 2">
    <name type="scientific">Chondrus crispus</name>
    <name type="common">Carrageen Irish moss</name>
    <name type="synonym">Polymorpha crispa</name>
    <dbReference type="NCBI Taxonomy" id="2769"/>
    <lineage>
        <taxon>Eukaryota</taxon>
        <taxon>Rhodophyta</taxon>
        <taxon>Florideophyceae</taxon>
        <taxon>Rhodymeniophycidae</taxon>
        <taxon>Gigartinales</taxon>
        <taxon>Gigartinaceae</taxon>
        <taxon>Chondrus</taxon>
    </lineage>
</organism>
<protein>
    <submittedName>
        <fullName evidence="1">Uncharacterized protein</fullName>
    </submittedName>
</protein>
<dbReference type="KEGG" id="ccp:CHC_T00006191001"/>
<dbReference type="GeneID" id="17326063"/>
<accession>R7QK71</accession>
<keyword evidence="2" id="KW-1185">Reference proteome</keyword>
<evidence type="ECO:0000313" key="2">
    <source>
        <dbReference type="Proteomes" id="UP000012073"/>
    </source>
</evidence>
<dbReference type="Proteomes" id="UP000012073">
    <property type="component" value="Unassembled WGS sequence"/>
</dbReference>